<comment type="function">
    <text evidence="16">Catalyzes the conversion of GlcNAc-6-P into GlcNAc-1-P during the synthesis of uridine diphosphate/UDP-GlcNAc, a sugar nucleotide critical to multiple glycosylation pathways including protein N- and O-glycosylation.</text>
</comment>
<dbReference type="GO" id="GO:0006048">
    <property type="term" value="P:UDP-N-acetylglucosamine biosynthetic process"/>
    <property type="evidence" value="ECO:0007669"/>
    <property type="project" value="TreeGrafter"/>
</dbReference>
<evidence type="ECO:0000256" key="11">
    <source>
        <dbReference type="ARBA" id="ARBA00023172"/>
    </source>
</evidence>
<keyword evidence="12" id="KW-0413">Isomerase</keyword>
<evidence type="ECO:0000256" key="12">
    <source>
        <dbReference type="ARBA" id="ARBA00023235"/>
    </source>
</evidence>
<dbReference type="GO" id="GO:0000287">
    <property type="term" value="F:magnesium ion binding"/>
    <property type="evidence" value="ECO:0007669"/>
    <property type="project" value="InterPro"/>
</dbReference>
<evidence type="ECO:0000256" key="9">
    <source>
        <dbReference type="ARBA" id="ARBA00022990"/>
    </source>
</evidence>
<evidence type="ECO:0000256" key="3">
    <source>
        <dbReference type="ARBA" id="ARBA00004865"/>
    </source>
</evidence>
<dbReference type="InterPro" id="IPR016066">
    <property type="entry name" value="A-D-PHexomutase_CS"/>
</dbReference>
<dbReference type="Gene3D" id="3.30.310.50">
    <property type="entry name" value="Alpha-D-phosphohexomutase, C-terminal domain"/>
    <property type="match status" value="1"/>
</dbReference>
<evidence type="ECO:0000259" key="20">
    <source>
        <dbReference type="Pfam" id="PF02878"/>
    </source>
</evidence>
<comment type="caution">
    <text evidence="23">The sequence shown here is derived from an EMBL/GenBank/DDBJ whole genome shotgun (WGS) entry which is preliminary data.</text>
</comment>
<evidence type="ECO:0000256" key="13">
    <source>
        <dbReference type="ARBA" id="ARBA00023277"/>
    </source>
</evidence>
<dbReference type="InterPro" id="IPR011010">
    <property type="entry name" value="DNA_brk_join_enz"/>
</dbReference>
<sequence length="845" mass="93629">MAQFEEVSKKSELHPKPVGMVQQYGTAGFRTHADHLDHVMFRMGLLAALRSRNTKATIGVMVTASHNPEEDNGVKLIDPMGEMLTPVWEVYATRLVNAEQDHLLTVLEDVIEKESIDLTQEAHVFVGKDTRSSSARLSEAVLDGVTALRGHSKDYGLVTTPQLHYMVCCCNTRGEYGQASVEGYYRKLLQAFAELTKHVPNRTDDQKCLLVDGANGIGALKLREMVPRLQGELLVSLFCDGTSGKLNHQCGADFVKVQQKSPKGIDMKAGDRCCSFDGDGDRIVYYYSDAEGHFHLLDGDKIATLISTFLKELLTQAGLDLKMAVVQTAYANGSSTRYLQDTMKLIVKCTKTGVKHLHHVAQEFDIGVYFEANGHGTRWRLFSLWCKDRGLDPKTCPVEVVLHFLQSLLDTRRAASTLRVYAAAISAFHDLIGGLSIGKHRMVSQFLKGANRLRPGRCLRAPSWDLPLVLRSLTTAPYEPLGQTDLKFLTQKTVFLLALCSTKRVSELHALSVSTECMRWKPEDAAVSLWPNPFFLPKVLNPQSINRAIELEAFYPEPACQAGVALHTLCPVRALRAYVDQTQQLRRDHTQLFVCYGARQLGHPVSKQRVSHWLVDTIAQAYAGRGFPVPEGLVAHSTRSMATSWAALKGVALADICAAASWSTPCTFARFYRINVTSTTVLFSKVLEEKIRRLCKDSDGERRRVATLLKNSVDLINQTVGDAISDMLLIEAILAIRGMTVQQWDAIYTDLPNRQLKVKVSDRRVIETTDAERKTVSPAGLQEAIDGLVEKHRQGRSFVRPSGTEDVVRVYAEAETQESADALAHEVSLAVYRLAGGVGGEPKPL</sequence>
<dbReference type="PANTHER" id="PTHR45955">
    <property type="entry name" value="PHOSPHOACETYLGLUCOSAMINE MUTASE"/>
    <property type="match status" value="1"/>
</dbReference>
<dbReference type="SUPFAM" id="SSF47823">
    <property type="entry name" value="lambda integrase-like, N-terminal domain"/>
    <property type="match status" value="1"/>
</dbReference>
<dbReference type="EC" id="5.4.2.3" evidence="5"/>
<name>A0AA47N8N5_MERPO</name>
<dbReference type="SUPFAM" id="SSF53738">
    <property type="entry name" value="Phosphoglucomutase, first 3 domains"/>
    <property type="match status" value="3"/>
</dbReference>
<dbReference type="FunFam" id="3.30.310.50:FF:000003">
    <property type="entry name" value="Phosphoacetylglucosamine mutase"/>
    <property type="match status" value="1"/>
</dbReference>
<dbReference type="InterPro" id="IPR049023">
    <property type="entry name" value="AMG1_II"/>
</dbReference>
<dbReference type="FunFam" id="3.40.120.10:FF:000015">
    <property type="entry name" value="Phosphoacetylglucosamine mutase"/>
    <property type="match status" value="1"/>
</dbReference>
<feature type="domain" description="Phosphoacetylglucosamine mutase AMG1" evidence="21">
    <location>
        <begin position="298"/>
        <end position="377"/>
    </location>
</feature>
<keyword evidence="11" id="KW-0233">DNA recombination</keyword>
<dbReference type="InterPro" id="IPR036900">
    <property type="entry name" value="A-D-PHexomutase_C_sf"/>
</dbReference>
<keyword evidence="24" id="KW-1185">Reference proteome</keyword>
<evidence type="ECO:0000256" key="7">
    <source>
        <dbReference type="ARBA" id="ARBA00022723"/>
    </source>
</evidence>
<dbReference type="InterPro" id="IPR016055">
    <property type="entry name" value="A-D-PHexomutase_a/b/a-I/II/III"/>
</dbReference>
<proteinExistence type="inferred from homology"/>
<keyword evidence="9" id="KW-0007">Acetylation</keyword>
<dbReference type="SUPFAM" id="SSF56349">
    <property type="entry name" value="DNA breaking-rejoining enzymes"/>
    <property type="match status" value="1"/>
</dbReference>
<dbReference type="InterPro" id="IPR005843">
    <property type="entry name" value="A-D-PHexomutase_C"/>
</dbReference>
<reference evidence="23" key="1">
    <citation type="journal article" date="2023" name="Front. Mar. Sci.">
        <title>A new Merluccius polli reference genome to investigate the effects of global change in West African waters.</title>
        <authorList>
            <person name="Mateo J.L."/>
            <person name="Blanco-Fernandez C."/>
            <person name="Garcia-Vazquez E."/>
            <person name="Machado-Schiaffino G."/>
        </authorList>
    </citation>
    <scope>NUCLEOTIDE SEQUENCE</scope>
    <source>
        <strain evidence="23">C29</strain>
        <tissue evidence="23">Fin</tissue>
    </source>
</reference>
<evidence type="ECO:0000259" key="19">
    <source>
        <dbReference type="Pfam" id="PF00408"/>
    </source>
</evidence>
<dbReference type="InterPro" id="IPR010998">
    <property type="entry name" value="Integrase_recombinase_N"/>
</dbReference>
<feature type="domain" description="Phosphoacetylglucosamine mutase AMG1" evidence="21">
    <location>
        <begin position="680"/>
        <end position="737"/>
    </location>
</feature>
<dbReference type="Proteomes" id="UP001174136">
    <property type="component" value="Unassembled WGS sequence"/>
</dbReference>
<feature type="domain" description="Alpha-D-phosphohexomutase alpha/beta/alpha" evidence="20">
    <location>
        <begin position="51"/>
        <end position="86"/>
    </location>
</feature>
<gene>
    <name evidence="23" type="primary">PGM3_0</name>
    <name evidence="23" type="ORF">N1851_003443</name>
</gene>
<evidence type="ECO:0000259" key="21">
    <source>
        <dbReference type="Pfam" id="PF21404"/>
    </source>
</evidence>
<evidence type="ECO:0000256" key="2">
    <source>
        <dbReference type="ARBA" id="ARBA00001946"/>
    </source>
</evidence>
<evidence type="ECO:0000256" key="15">
    <source>
        <dbReference type="ARBA" id="ARBA00032065"/>
    </source>
</evidence>
<evidence type="ECO:0000256" key="5">
    <source>
        <dbReference type="ARBA" id="ARBA00012731"/>
    </source>
</evidence>
<comment type="similarity">
    <text evidence="4">Belongs to the phosphohexose mutase family.</text>
</comment>
<feature type="domain" description="Alpha-D-phosphohexomutase alpha/beta/alpha" evidence="20">
    <location>
        <begin position="119"/>
        <end position="167"/>
    </location>
</feature>
<evidence type="ECO:0000259" key="22">
    <source>
        <dbReference type="Pfam" id="PF21405"/>
    </source>
</evidence>
<evidence type="ECO:0000256" key="18">
    <source>
        <dbReference type="ARBA" id="ARBA00081059"/>
    </source>
</evidence>
<evidence type="ECO:0000256" key="6">
    <source>
        <dbReference type="ARBA" id="ARBA00022553"/>
    </source>
</evidence>
<keyword evidence="10" id="KW-0238">DNA-binding</keyword>
<dbReference type="Pfam" id="PF00408">
    <property type="entry name" value="PGM_PMM_IV"/>
    <property type="match status" value="1"/>
</dbReference>
<dbReference type="SUPFAM" id="SSF55957">
    <property type="entry name" value="Phosphoglucomutase, C-terminal domain"/>
    <property type="match status" value="1"/>
</dbReference>
<dbReference type="InterPro" id="IPR005844">
    <property type="entry name" value="A-D-PHexomutase_a/b/a-I"/>
</dbReference>
<evidence type="ECO:0000256" key="4">
    <source>
        <dbReference type="ARBA" id="ARBA00010231"/>
    </source>
</evidence>
<feature type="domain" description="Phosphoacetylglucosamine mutase AMG1" evidence="22">
    <location>
        <begin position="181"/>
        <end position="284"/>
    </location>
</feature>
<dbReference type="AlphaFoldDB" id="A0AA47N8N5"/>
<dbReference type="InterPro" id="IPR016657">
    <property type="entry name" value="PAGM"/>
</dbReference>
<dbReference type="EMBL" id="JAOPHQ010000495">
    <property type="protein sequence ID" value="KAK0154463.1"/>
    <property type="molecule type" value="Genomic_DNA"/>
</dbReference>
<dbReference type="InterPro" id="IPR013762">
    <property type="entry name" value="Integrase-like_cat_sf"/>
</dbReference>
<dbReference type="CDD" id="cd03086">
    <property type="entry name" value="PGM3"/>
    <property type="match status" value="1"/>
</dbReference>
<dbReference type="Gene3D" id="1.10.150.130">
    <property type="match status" value="1"/>
</dbReference>
<dbReference type="PROSITE" id="PS00710">
    <property type="entry name" value="PGM_PMM"/>
    <property type="match status" value="1"/>
</dbReference>
<dbReference type="InterPro" id="IPR049022">
    <property type="entry name" value="AMG1_III"/>
</dbReference>
<keyword evidence="7" id="KW-0479">Metal-binding</keyword>
<dbReference type="FunFam" id="3.40.120.10:FF:000013">
    <property type="entry name" value="Phosphoacetylglucosamine mutase"/>
    <property type="match status" value="1"/>
</dbReference>
<dbReference type="GO" id="GO:0015074">
    <property type="term" value="P:DNA integration"/>
    <property type="evidence" value="ECO:0007669"/>
    <property type="project" value="InterPro"/>
</dbReference>
<comment type="cofactor">
    <cofactor evidence="2">
        <name>Mg(2+)</name>
        <dbReference type="ChEBI" id="CHEBI:18420"/>
    </cofactor>
</comment>
<keyword evidence="13" id="KW-0119">Carbohydrate metabolism</keyword>
<comment type="pathway">
    <text evidence="3">Nucleotide-sugar biosynthesis; UDP-N-acetyl-alpha-D-glucosamine biosynthesis; N-acetyl-alpha-D-glucosamine 1-phosphate from alpha-D-glucosamine 6-phosphate (route I): step 2/2.</text>
</comment>
<dbReference type="Pfam" id="PF21404">
    <property type="entry name" value="AMG1_III"/>
    <property type="match status" value="2"/>
</dbReference>
<feature type="domain" description="Alpha-D-phosphohexomutase C-terminal" evidence="19">
    <location>
        <begin position="774"/>
        <end position="828"/>
    </location>
</feature>
<comment type="catalytic activity">
    <reaction evidence="1">
        <text>N-acetyl-alpha-D-glucosamine 1-phosphate = N-acetyl-D-glucosamine 6-phosphate</text>
        <dbReference type="Rhea" id="RHEA:23804"/>
        <dbReference type="ChEBI" id="CHEBI:57513"/>
        <dbReference type="ChEBI" id="CHEBI:57776"/>
        <dbReference type="EC" id="5.4.2.3"/>
    </reaction>
</comment>
<evidence type="ECO:0000256" key="14">
    <source>
        <dbReference type="ARBA" id="ARBA00031926"/>
    </source>
</evidence>
<evidence type="ECO:0000256" key="10">
    <source>
        <dbReference type="ARBA" id="ARBA00023125"/>
    </source>
</evidence>
<dbReference type="Pfam" id="PF02878">
    <property type="entry name" value="PGM_PMM_I"/>
    <property type="match status" value="2"/>
</dbReference>
<dbReference type="FunFam" id="3.40.120.10:FF:000019">
    <property type="entry name" value="Phosphoacetylglucosamine mutase"/>
    <property type="match status" value="1"/>
</dbReference>
<dbReference type="GO" id="GO:0006310">
    <property type="term" value="P:DNA recombination"/>
    <property type="evidence" value="ECO:0007669"/>
    <property type="project" value="UniProtKB-KW"/>
</dbReference>
<keyword evidence="6" id="KW-0597">Phosphoprotein</keyword>
<evidence type="ECO:0000313" key="23">
    <source>
        <dbReference type="EMBL" id="KAK0154463.1"/>
    </source>
</evidence>
<evidence type="ECO:0000256" key="1">
    <source>
        <dbReference type="ARBA" id="ARBA00000558"/>
    </source>
</evidence>
<dbReference type="PANTHER" id="PTHR45955:SF1">
    <property type="entry name" value="PHOSPHOACETYLGLUCOSAMINE MUTASE"/>
    <property type="match status" value="1"/>
</dbReference>
<dbReference type="Gene3D" id="1.10.443.10">
    <property type="entry name" value="Intergrase catalytic core"/>
    <property type="match status" value="1"/>
</dbReference>
<dbReference type="Gene3D" id="3.40.120.10">
    <property type="entry name" value="Alpha-D-Glucose-1,6-Bisphosphate, subunit A, domain 3"/>
    <property type="match status" value="2"/>
</dbReference>
<dbReference type="GO" id="GO:0004610">
    <property type="term" value="F:phosphoacetylglucosamine mutase activity"/>
    <property type="evidence" value="ECO:0007669"/>
    <property type="project" value="UniProtKB-EC"/>
</dbReference>
<organism evidence="23 24">
    <name type="scientific">Merluccius polli</name>
    <name type="common">Benguela hake</name>
    <name type="synonym">Merluccius cadenati</name>
    <dbReference type="NCBI Taxonomy" id="89951"/>
    <lineage>
        <taxon>Eukaryota</taxon>
        <taxon>Metazoa</taxon>
        <taxon>Chordata</taxon>
        <taxon>Craniata</taxon>
        <taxon>Vertebrata</taxon>
        <taxon>Euteleostomi</taxon>
        <taxon>Actinopterygii</taxon>
        <taxon>Neopterygii</taxon>
        <taxon>Teleostei</taxon>
        <taxon>Neoteleostei</taxon>
        <taxon>Acanthomorphata</taxon>
        <taxon>Zeiogadaria</taxon>
        <taxon>Gadariae</taxon>
        <taxon>Gadiformes</taxon>
        <taxon>Gadoidei</taxon>
        <taxon>Merlucciidae</taxon>
        <taxon>Merluccius</taxon>
    </lineage>
</organism>
<dbReference type="GO" id="GO:0005975">
    <property type="term" value="P:carbohydrate metabolic process"/>
    <property type="evidence" value="ECO:0007669"/>
    <property type="project" value="InterPro"/>
</dbReference>
<evidence type="ECO:0000256" key="16">
    <source>
        <dbReference type="ARBA" id="ARBA00060228"/>
    </source>
</evidence>
<accession>A0AA47N8N5</accession>
<keyword evidence="8" id="KW-0460">Magnesium</keyword>
<dbReference type="GO" id="GO:0030097">
    <property type="term" value="P:hemopoiesis"/>
    <property type="evidence" value="ECO:0007669"/>
    <property type="project" value="TreeGrafter"/>
</dbReference>
<evidence type="ECO:0000256" key="8">
    <source>
        <dbReference type="ARBA" id="ARBA00022842"/>
    </source>
</evidence>
<evidence type="ECO:0000313" key="24">
    <source>
        <dbReference type="Proteomes" id="UP001174136"/>
    </source>
</evidence>
<protein>
    <recommendedName>
        <fullName evidence="17">Phosphoacetylglucosamine mutase</fullName>
        <ecNumber evidence="5">5.4.2.3</ecNumber>
    </recommendedName>
    <alternativeName>
        <fullName evidence="15">Acetylglucosamine phosphomutase</fullName>
    </alternativeName>
    <alternativeName>
        <fullName evidence="14">N-acetylglucosamine-phosphate mutase</fullName>
    </alternativeName>
    <alternativeName>
        <fullName evidence="18">Phosphoglucomutase-3</fullName>
    </alternativeName>
</protein>
<evidence type="ECO:0000256" key="17">
    <source>
        <dbReference type="ARBA" id="ARBA00070218"/>
    </source>
</evidence>
<dbReference type="GO" id="GO:0003677">
    <property type="term" value="F:DNA binding"/>
    <property type="evidence" value="ECO:0007669"/>
    <property type="project" value="UniProtKB-KW"/>
</dbReference>
<dbReference type="Pfam" id="PF21405">
    <property type="entry name" value="AMG1_II"/>
    <property type="match status" value="1"/>
</dbReference>